<keyword evidence="3 6" id="KW-0812">Transmembrane</keyword>
<keyword evidence="8" id="KW-1185">Reference proteome</keyword>
<dbReference type="OrthoDB" id="2542372at2"/>
<dbReference type="AlphaFoldDB" id="A0A2A2TDV2"/>
<keyword evidence="4 6" id="KW-1133">Transmembrane helix</keyword>
<dbReference type="GO" id="GO:0005886">
    <property type="term" value="C:plasma membrane"/>
    <property type="evidence" value="ECO:0007669"/>
    <property type="project" value="UniProtKB-SubCell"/>
</dbReference>
<keyword evidence="5 6" id="KW-0472">Membrane</keyword>
<evidence type="ECO:0000313" key="7">
    <source>
        <dbReference type="EMBL" id="PAX51589.1"/>
    </source>
</evidence>
<reference evidence="7 8" key="1">
    <citation type="submission" date="2017-08" db="EMBL/GenBank/DDBJ databases">
        <title>Draft genome sequence of filamentous cyanobacterium Calothrix elsteri CCALA 953.</title>
        <authorList>
            <person name="Gagunashvili A.N."/>
            <person name="Elster J."/>
            <person name="Andresson O.S."/>
        </authorList>
    </citation>
    <scope>NUCLEOTIDE SEQUENCE [LARGE SCALE GENOMIC DNA]</scope>
    <source>
        <strain evidence="7 8">CCALA 953</strain>
    </source>
</reference>
<name>A0A2A2TDV2_9CYAN</name>
<feature type="transmembrane region" description="Helical" evidence="6">
    <location>
        <begin position="39"/>
        <end position="60"/>
    </location>
</feature>
<evidence type="ECO:0000256" key="4">
    <source>
        <dbReference type="ARBA" id="ARBA00022989"/>
    </source>
</evidence>
<protein>
    <recommendedName>
        <fullName evidence="9">TIGR00374 family protein</fullName>
    </recommendedName>
</protein>
<feature type="transmembrane region" description="Helical" evidence="6">
    <location>
        <begin position="208"/>
        <end position="230"/>
    </location>
</feature>
<organism evidence="7 8">
    <name type="scientific">Brunnivagina elsteri CCALA 953</name>
    <dbReference type="NCBI Taxonomy" id="987040"/>
    <lineage>
        <taxon>Bacteria</taxon>
        <taxon>Bacillati</taxon>
        <taxon>Cyanobacteriota</taxon>
        <taxon>Cyanophyceae</taxon>
        <taxon>Nostocales</taxon>
        <taxon>Calotrichaceae</taxon>
        <taxon>Brunnivagina</taxon>
    </lineage>
</organism>
<feature type="transmembrane region" description="Helical" evidence="6">
    <location>
        <begin position="117"/>
        <end position="138"/>
    </location>
</feature>
<dbReference type="EMBL" id="NTFS01000368">
    <property type="protein sequence ID" value="PAX51589.1"/>
    <property type="molecule type" value="Genomic_DNA"/>
</dbReference>
<evidence type="ECO:0000313" key="8">
    <source>
        <dbReference type="Proteomes" id="UP000218238"/>
    </source>
</evidence>
<sequence length="305" mass="33812">MLKRILRWLILGGTLFFLIKTLKDNWVEVTAIRIDGAGWAILAIATGVTLLAHTWAGWVWTWILRELNQSVATNHFIQVYLKTNVGKYLPGNVWHHYGRIMAAKEAKIPTMTATLSIVLEPMLMAAAALIIIVLLGSQFTTLKNDINVRILQVIALIAVLCVFHPRFLNPILKFVQKLKFKKTENQDNSSTNPLSLERYPLTPLLGELAFLMLRGTGFILTLFALVPLQLEQIPLLLGAFSFAWLLGFVIPGAPGGLGVFEATAIALLQSHFPSALVISTTVLYRLVSILAETSGAGFAWLDEHF</sequence>
<dbReference type="Proteomes" id="UP000218238">
    <property type="component" value="Unassembled WGS sequence"/>
</dbReference>
<comment type="caution">
    <text evidence="7">The sequence shown here is derived from an EMBL/GenBank/DDBJ whole genome shotgun (WGS) entry which is preliminary data.</text>
</comment>
<accession>A0A2A2TDV2</accession>
<evidence type="ECO:0000256" key="1">
    <source>
        <dbReference type="ARBA" id="ARBA00004651"/>
    </source>
</evidence>
<gene>
    <name evidence="7" type="ORF">CK510_24025</name>
</gene>
<evidence type="ECO:0000256" key="6">
    <source>
        <dbReference type="SAM" id="Phobius"/>
    </source>
</evidence>
<evidence type="ECO:0000256" key="2">
    <source>
        <dbReference type="ARBA" id="ARBA00022475"/>
    </source>
</evidence>
<feature type="transmembrane region" description="Helical" evidence="6">
    <location>
        <begin position="242"/>
        <end position="268"/>
    </location>
</feature>
<feature type="transmembrane region" description="Helical" evidence="6">
    <location>
        <begin position="150"/>
        <end position="172"/>
    </location>
</feature>
<keyword evidence="2" id="KW-1003">Cell membrane</keyword>
<comment type="subcellular location">
    <subcellularLocation>
        <location evidence="1">Cell membrane</location>
        <topology evidence="1">Multi-pass membrane protein</topology>
    </subcellularLocation>
</comment>
<dbReference type="InterPro" id="IPR022791">
    <property type="entry name" value="L-PG_synthase/AglD"/>
</dbReference>
<evidence type="ECO:0000256" key="5">
    <source>
        <dbReference type="ARBA" id="ARBA00023136"/>
    </source>
</evidence>
<dbReference type="RefSeq" id="WP_095724074.1">
    <property type="nucleotide sequence ID" value="NZ_NTFS01000368.1"/>
</dbReference>
<evidence type="ECO:0008006" key="9">
    <source>
        <dbReference type="Google" id="ProtNLM"/>
    </source>
</evidence>
<dbReference type="Pfam" id="PF03706">
    <property type="entry name" value="LPG_synthase_TM"/>
    <property type="match status" value="1"/>
</dbReference>
<evidence type="ECO:0000256" key="3">
    <source>
        <dbReference type="ARBA" id="ARBA00022692"/>
    </source>
</evidence>
<feature type="transmembrane region" description="Helical" evidence="6">
    <location>
        <begin position="275"/>
        <end position="301"/>
    </location>
</feature>
<proteinExistence type="predicted"/>